<comment type="function">
    <text evidence="1">Part of the binding-protein-dependent transport system for glutamine; probably responsible for the translocation of the substrate across the membrane.</text>
</comment>
<keyword evidence="14" id="KW-1185">Reference proteome</keyword>
<dbReference type="GO" id="GO:0006865">
    <property type="term" value="P:amino acid transport"/>
    <property type="evidence" value="ECO:0007669"/>
    <property type="project" value="UniProtKB-KW"/>
</dbReference>
<feature type="transmembrane region" description="Helical" evidence="10">
    <location>
        <begin position="108"/>
        <end position="130"/>
    </location>
</feature>
<dbReference type="AlphaFoldDB" id="A0A6B2JG51"/>
<dbReference type="PANTHER" id="PTHR30614:SF20">
    <property type="entry name" value="GLUTAMINE TRANSPORT SYSTEM PERMEASE PROTEIN GLNP"/>
    <property type="match status" value="1"/>
</dbReference>
<feature type="transmembrane region" description="Helical" evidence="10">
    <location>
        <begin position="62"/>
        <end position="87"/>
    </location>
</feature>
<dbReference type="Pfam" id="PF00528">
    <property type="entry name" value="BPD_transp_1"/>
    <property type="match status" value="1"/>
</dbReference>
<feature type="domain" description="ABC transmembrane type-1" evidence="12">
    <location>
        <begin position="63"/>
        <end position="269"/>
    </location>
</feature>
<keyword evidence="5" id="KW-1003">Cell membrane</keyword>
<gene>
    <name evidence="13" type="ORF">GZA08_03950</name>
</gene>
<evidence type="ECO:0000313" key="13">
    <source>
        <dbReference type="EMBL" id="NDV00121.1"/>
    </source>
</evidence>
<proteinExistence type="inferred from homology"/>
<feature type="transmembrane region" description="Helical" evidence="10">
    <location>
        <begin position="150"/>
        <end position="173"/>
    </location>
</feature>
<comment type="subcellular location">
    <subcellularLocation>
        <location evidence="2">Cell inner membrane</location>
        <topology evidence="2">Multi-pass membrane protein</topology>
    </subcellularLocation>
    <subcellularLocation>
        <location evidence="10">Cell membrane</location>
        <topology evidence="10">Multi-pass membrane protein</topology>
    </subcellularLocation>
</comment>
<keyword evidence="4 10" id="KW-0813">Transport</keyword>
<keyword evidence="7" id="KW-0029">Amino-acid transport</keyword>
<evidence type="ECO:0000256" key="5">
    <source>
        <dbReference type="ARBA" id="ARBA00022475"/>
    </source>
</evidence>
<dbReference type="NCBIfam" id="TIGR01726">
    <property type="entry name" value="HEQRo_perm_3TM"/>
    <property type="match status" value="1"/>
</dbReference>
<dbReference type="InterPro" id="IPR000515">
    <property type="entry name" value="MetI-like"/>
</dbReference>
<dbReference type="SUPFAM" id="SSF161098">
    <property type="entry name" value="MetI-like"/>
    <property type="match status" value="1"/>
</dbReference>
<dbReference type="Proteomes" id="UP000474757">
    <property type="component" value="Unassembled WGS sequence"/>
</dbReference>
<evidence type="ECO:0000256" key="11">
    <source>
        <dbReference type="SAM" id="MobiDB-lite"/>
    </source>
</evidence>
<dbReference type="PROSITE" id="PS50928">
    <property type="entry name" value="ABC_TM1"/>
    <property type="match status" value="1"/>
</dbReference>
<evidence type="ECO:0000256" key="4">
    <source>
        <dbReference type="ARBA" id="ARBA00022448"/>
    </source>
</evidence>
<evidence type="ECO:0000256" key="3">
    <source>
        <dbReference type="ARBA" id="ARBA00010072"/>
    </source>
</evidence>
<dbReference type="CDD" id="cd06261">
    <property type="entry name" value="TM_PBP2"/>
    <property type="match status" value="1"/>
</dbReference>
<feature type="compositionally biased region" description="Polar residues" evidence="11">
    <location>
        <begin position="1"/>
        <end position="14"/>
    </location>
</feature>
<feature type="transmembrane region" description="Helical" evidence="10">
    <location>
        <begin position="28"/>
        <end position="47"/>
    </location>
</feature>
<evidence type="ECO:0000256" key="2">
    <source>
        <dbReference type="ARBA" id="ARBA00004429"/>
    </source>
</evidence>
<keyword evidence="6 10" id="KW-0812">Transmembrane</keyword>
<evidence type="ECO:0000256" key="6">
    <source>
        <dbReference type="ARBA" id="ARBA00022692"/>
    </source>
</evidence>
<evidence type="ECO:0000256" key="9">
    <source>
        <dbReference type="ARBA" id="ARBA00023136"/>
    </source>
</evidence>
<dbReference type="PANTHER" id="PTHR30614">
    <property type="entry name" value="MEMBRANE COMPONENT OF AMINO ACID ABC TRANSPORTER"/>
    <property type="match status" value="1"/>
</dbReference>
<reference evidence="13 14" key="1">
    <citation type="submission" date="2020-02" db="EMBL/GenBank/DDBJ databases">
        <title>Pseudoroseicyclus tamarix, sp. nov., isolated from offshore sediment of a Tamarix chinensis forest.</title>
        <authorList>
            <person name="Gai Y."/>
        </authorList>
    </citation>
    <scope>NUCLEOTIDE SEQUENCE [LARGE SCALE GENOMIC DNA]</scope>
    <source>
        <strain evidence="13 14">CLL3-39</strain>
    </source>
</reference>
<comment type="similarity">
    <text evidence="3">Belongs to the binding-protein-dependent transport system permease family. HisMQ subfamily.</text>
</comment>
<keyword evidence="9 10" id="KW-0472">Membrane</keyword>
<sequence length="279" mass="31269">MPSTRPGSSTTRWASNGLLPPPPQEREFPWWLAILAVTGVYLFWQVLTEEHYAQVLRTLRRGIWITVLVTVISYAGACALGLGLATMQLSKSRILRQTSRLYVEVMRGVPILVLLLYVAFVLAPALVSLWNWATAWTGWEPMRGRDFPLLWRAVIALILAYSSFLAEVFRAGLLAIDKGQLEAADALGLSRWQRFRLVTFPQAFRLILPPLGNDLVAMVKDSSLVSVLGVTDITQLGKVTAAGNFRYFETYNVVALLYLTMTIGLSLALRRVERGMTRR</sequence>
<dbReference type="InterPro" id="IPR010065">
    <property type="entry name" value="AA_ABC_transptr_permease_3TM"/>
</dbReference>
<evidence type="ECO:0000259" key="12">
    <source>
        <dbReference type="PROSITE" id="PS50928"/>
    </source>
</evidence>
<dbReference type="GO" id="GO:0022857">
    <property type="term" value="F:transmembrane transporter activity"/>
    <property type="evidence" value="ECO:0007669"/>
    <property type="project" value="InterPro"/>
</dbReference>
<dbReference type="Gene3D" id="1.10.3720.10">
    <property type="entry name" value="MetI-like"/>
    <property type="match status" value="1"/>
</dbReference>
<organism evidence="13 14">
    <name type="scientific">Pseudoroseicyclus tamaricis</name>
    <dbReference type="NCBI Taxonomy" id="2705421"/>
    <lineage>
        <taxon>Bacteria</taxon>
        <taxon>Pseudomonadati</taxon>
        <taxon>Pseudomonadota</taxon>
        <taxon>Alphaproteobacteria</taxon>
        <taxon>Rhodobacterales</taxon>
        <taxon>Paracoccaceae</taxon>
        <taxon>Pseudoroseicyclus</taxon>
    </lineage>
</organism>
<dbReference type="InterPro" id="IPR035906">
    <property type="entry name" value="MetI-like_sf"/>
</dbReference>
<comment type="caution">
    <text evidence="13">The sequence shown here is derived from an EMBL/GenBank/DDBJ whole genome shotgun (WGS) entry which is preliminary data.</text>
</comment>
<evidence type="ECO:0000313" key="14">
    <source>
        <dbReference type="Proteomes" id="UP000474757"/>
    </source>
</evidence>
<accession>A0A6B2JG51</accession>
<dbReference type="InterPro" id="IPR043429">
    <property type="entry name" value="ArtM/GltK/GlnP/TcyL/YhdX-like"/>
</dbReference>
<evidence type="ECO:0000256" key="1">
    <source>
        <dbReference type="ARBA" id="ARBA00003159"/>
    </source>
</evidence>
<keyword evidence="8 10" id="KW-1133">Transmembrane helix</keyword>
<dbReference type="EMBL" id="JAAGAB010000001">
    <property type="protein sequence ID" value="NDV00121.1"/>
    <property type="molecule type" value="Genomic_DNA"/>
</dbReference>
<dbReference type="GO" id="GO:0043190">
    <property type="term" value="C:ATP-binding cassette (ABC) transporter complex"/>
    <property type="evidence" value="ECO:0007669"/>
    <property type="project" value="InterPro"/>
</dbReference>
<protein>
    <submittedName>
        <fullName evidence="13">Amino acid ABC transporter permease</fullName>
    </submittedName>
</protein>
<name>A0A6B2JG51_9RHOB</name>
<evidence type="ECO:0000256" key="7">
    <source>
        <dbReference type="ARBA" id="ARBA00022970"/>
    </source>
</evidence>
<evidence type="ECO:0000256" key="10">
    <source>
        <dbReference type="RuleBase" id="RU363032"/>
    </source>
</evidence>
<feature type="transmembrane region" description="Helical" evidence="10">
    <location>
        <begin position="250"/>
        <end position="269"/>
    </location>
</feature>
<evidence type="ECO:0000256" key="8">
    <source>
        <dbReference type="ARBA" id="ARBA00022989"/>
    </source>
</evidence>
<feature type="region of interest" description="Disordered" evidence="11">
    <location>
        <begin position="1"/>
        <end position="20"/>
    </location>
</feature>